<evidence type="ECO:0000256" key="11">
    <source>
        <dbReference type="HAMAP-Rule" id="MF_01490"/>
    </source>
</evidence>
<evidence type="ECO:0000256" key="8">
    <source>
        <dbReference type="ARBA" id="ARBA00023172"/>
    </source>
</evidence>
<dbReference type="Gene3D" id="3.40.1350.10">
    <property type="match status" value="1"/>
</dbReference>
<proteinExistence type="inferred from homology"/>
<dbReference type="EC" id="3.1.21.10" evidence="11"/>
<dbReference type="Pfam" id="PF01870">
    <property type="entry name" value="Hjc"/>
    <property type="match status" value="1"/>
</dbReference>
<organism evidence="12 13">
    <name type="scientific">Pyrococcus yayanosii (strain CH1 / JCM 16557)</name>
    <dbReference type="NCBI Taxonomy" id="529709"/>
    <lineage>
        <taxon>Archaea</taxon>
        <taxon>Methanobacteriati</taxon>
        <taxon>Methanobacteriota</taxon>
        <taxon>Thermococci</taxon>
        <taxon>Thermococcales</taxon>
        <taxon>Thermococcaceae</taxon>
        <taxon>Pyrococcus</taxon>
    </lineage>
</organism>
<feature type="binding site" evidence="11">
    <location>
        <position position="10"/>
    </location>
    <ligand>
        <name>Mg(2+)</name>
        <dbReference type="ChEBI" id="CHEBI:18420"/>
    </ligand>
</feature>
<sequence length="122" mass="13859">MRYRRGAAAERELIRMLEERGFAVVRSAGSKRVDLVAGNGRIYLCIEVKSTRAEKLYVRAEDIERVKRFAERFGGVPVLAVKFVGRGWEFFRLDGGSRLRFSPGKGESLDVLLGLQRQLLEV</sequence>
<keyword evidence="2 11" id="KW-0479">Metal-binding</keyword>
<feature type="active site" evidence="11">
    <location>
        <position position="30"/>
    </location>
</feature>
<dbReference type="AlphaFoldDB" id="F8AEQ8"/>
<evidence type="ECO:0000256" key="6">
    <source>
        <dbReference type="ARBA" id="ARBA00022842"/>
    </source>
</evidence>
<comment type="cofactor">
    <cofactor evidence="11">
        <name>Mg(2+)</name>
        <dbReference type="ChEBI" id="CHEBI:18420"/>
    </cofactor>
    <text evidence="11">Binds 1 Mg(2+) ion per subunit.</text>
</comment>
<dbReference type="GO" id="GO:0008821">
    <property type="term" value="F:crossover junction DNA endonuclease activity"/>
    <property type="evidence" value="ECO:0007669"/>
    <property type="project" value="UniProtKB-UniRule"/>
</dbReference>
<dbReference type="KEGG" id="pya:PYCH_10590"/>
<comment type="subunit">
    <text evidence="11">Homodimer.</text>
</comment>
<dbReference type="GO" id="GO:0003677">
    <property type="term" value="F:DNA binding"/>
    <property type="evidence" value="ECO:0007669"/>
    <property type="project" value="UniProtKB-KW"/>
</dbReference>
<dbReference type="HOGENOM" id="CLU_139546_2_0_2"/>
<keyword evidence="5 11" id="KW-0378">Hydrolase</keyword>
<evidence type="ECO:0000256" key="10">
    <source>
        <dbReference type="ARBA" id="ARBA00029354"/>
    </source>
</evidence>
<keyword evidence="6 11" id="KW-0460">Magnesium</keyword>
<evidence type="ECO:0000256" key="5">
    <source>
        <dbReference type="ARBA" id="ARBA00022801"/>
    </source>
</evidence>
<protein>
    <recommendedName>
        <fullName evidence="11">Crossover junction endodeoxyribonuclease Hjc</fullName>
        <shortName evidence="11">Hjc</shortName>
        <ecNumber evidence="11">3.1.21.10</ecNumber>
    </recommendedName>
    <alternativeName>
        <fullName evidence="11">Holliday junction resolvase Hjc</fullName>
    </alternativeName>
</protein>
<keyword evidence="4 11" id="KW-0227">DNA damage</keyword>
<feature type="site" description="Transition state stabilizer" evidence="11">
    <location>
        <position position="49"/>
    </location>
</feature>
<comment type="similarity">
    <text evidence="11">Belongs to the Holliday junction resolvase Hjc family.</text>
</comment>
<keyword evidence="1 11" id="KW-0540">Nuclease</keyword>
<evidence type="ECO:0000256" key="3">
    <source>
        <dbReference type="ARBA" id="ARBA00022759"/>
    </source>
</evidence>
<dbReference type="InterPro" id="IPR011335">
    <property type="entry name" value="Restrct_endonuc-II-like"/>
</dbReference>
<feature type="binding site" evidence="11">
    <location>
        <position position="47"/>
    </location>
    <ligand>
        <name>Mg(2+)</name>
        <dbReference type="ChEBI" id="CHEBI:18420"/>
    </ligand>
</feature>
<keyword evidence="8 11" id="KW-0233">DNA recombination</keyword>
<dbReference type="Proteomes" id="UP000008386">
    <property type="component" value="Chromosome"/>
</dbReference>
<keyword evidence="9 11" id="KW-0234">DNA repair</keyword>
<comment type="catalytic activity">
    <reaction evidence="10 11">
        <text>Endonucleolytic cleavage at a junction such as a reciprocal single-stranded crossover between two homologous DNA duplexes (Holliday junction).</text>
        <dbReference type="EC" id="3.1.21.10"/>
    </reaction>
</comment>
<name>F8AEQ8_PYRYC</name>
<dbReference type="InterPro" id="IPR014428">
    <property type="entry name" value="Hjc_arc"/>
</dbReference>
<evidence type="ECO:0000256" key="7">
    <source>
        <dbReference type="ARBA" id="ARBA00023125"/>
    </source>
</evidence>
<evidence type="ECO:0000256" key="4">
    <source>
        <dbReference type="ARBA" id="ARBA00022763"/>
    </source>
</evidence>
<dbReference type="GO" id="GO:0006310">
    <property type="term" value="P:DNA recombination"/>
    <property type="evidence" value="ECO:0007669"/>
    <property type="project" value="UniProtKB-UniRule"/>
</dbReference>
<dbReference type="InterPro" id="IPR011856">
    <property type="entry name" value="tRNA_endonuc-like_dom_sf"/>
</dbReference>
<dbReference type="GeneID" id="10837633"/>
<dbReference type="eggNOG" id="arCOG00919">
    <property type="taxonomic scope" value="Archaea"/>
</dbReference>
<evidence type="ECO:0000256" key="9">
    <source>
        <dbReference type="ARBA" id="ARBA00023204"/>
    </source>
</evidence>
<dbReference type="OrthoDB" id="34330at2157"/>
<reference evidence="12 13" key="1">
    <citation type="journal article" date="2011" name="J. Bacteriol.">
        <title>Complete genome sequence of the obligate piezophilic hyperthermophilic archaeon Pyrococcus yayanosii CH1.</title>
        <authorList>
            <person name="Jun X."/>
            <person name="Lupeng L."/>
            <person name="Minjuan X."/>
            <person name="Oger P."/>
            <person name="Fengping W."/>
            <person name="Jebbar M."/>
            <person name="Xiang X."/>
        </authorList>
    </citation>
    <scope>NUCLEOTIDE SEQUENCE [LARGE SCALE GENOMIC DNA]</scope>
    <source>
        <strain evidence="13">CH1 / JCM 16557</strain>
    </source>
</reference>
<evidence type="ECO:0000256" key="2">
    <source>
        <dbReference type="ARBA" id="ARBA00022723"/>
    </source>
</evidence>
<keyword evidence="13" id="KW-1185">Reference proteome</keyword>
<comment type="function">
    <text evidence="11">A structure-specific endonuclease that resolves Holliday junction (HJ) intermediates during genetic recombination. Cleaves 4-way DNA junctions introducing paired nicks in opposing strands, leaving a 5'-terminal phosphate and a 3'-terminal hydroxyl group that are subsequently ligated to produce recombinant products.</text>
</comment>
<gene>
    <name evidence="11" type="primary">hjc</name>
    <name evidence="12" type="ordered locus">PYCH_10590</name>
</gene>
<dbReference type="InterPro" id="IPR002732">
    <property type="entry name" value="Hjc"/>
</dbReference>
<evidence type="ECO:0000313" key="12">
    <source>
        <dbReference type="EMBL" id="AEH24740.1"/>
    </source>
</evidence>
<dbReference type="EMBL" id="CP002779">
    <property type="protein sequence ID" value="AEH24740.1"/>
    <property type="molecule type" value="Genomic_DNA"/>
</dbReference>
<evidence type="ECO:0000313" key="13">
    <source>
        <dbReference type="Proteomes" id="UP000008386"/>
    </source>
</evidence>
<accession>F8AEQ8</accession>
<dbReference type="NCBIfam" id="NF040854">
    <property type="entry name" value="Hol_resolv_Hjc"/>
    <property type="match status" value="1"/>
</dbReference>
<dbReference type="HAMAP" id="MF_01490">
    <property type="entry name" value="HJ_Resolv_Hjc"/>
    <property type="match status" value="1"/>
</dbReference>
<dbReference type="PANTHER" id="PTHR39651:SF1">
    <property type="entry name" value="HOLLIDAY JUNCTION RESOLVASE HJC"/>
    <property type="match status" value="1"/>
</dbReference>
<dbReference type="SUPFAM" id="SSF52980">
    <property type="entry name" value="Restriction endonuclease-like"/>
    <property type="match status" value="1"/>
</dbReference>
<keyword evidence="7 11" id="KW-0238">DNA-binding</keyword>
<feature type="binding site" evidence="11">
    <location>
        <position position="34"/>
    </location>
    <ligand>
        <name>Mg(2+)</name>
        <dbReference type="ChEBI" id="CHEBI:18420"/>
    </ligand>
</feature>
<evidence type="ECO:0000256" key="1">
    <source>
        <dbReference type="ARBA" id="ARBA00022722"/>
    </source>
</evidence>
<dbReference type="RefSeq" id="WP_013905796.1">
    <property type="nucleotide sequence ID" value="NC_015680.1"/>
</dbReference>
<keyword evidence="3 11" id="KW-0255">Endonuclease</keyword>
<dbReference type="GO" id="GO:0006281">
    <property type="term" value="P:DNA repair"/>
    <property type="evidence" value="ECO:0007669"/>
    <property type="project" value="UniProtKB-UniRule"/>
</dbReference>
<dbReference type="PANTHER" id="PTHR39651">
    <property type="entry name" value="HOLLIDAY JUNCTION RESOLVASE HJC"/>
    <property type="match status" value="1"/>
</dbReference>
<dbReference type="STRING" id="529709.PYCH_10590"/>
<dbReference type="GO" id="GO:0000287">
    <property type="term" value="F:magnesium ion binding"/>
    <property type="evidence" value="ECO:0007669"/>
    <property type="project" value="UniProtKB-UniRule"/>
</dbReference>